<evidence type="ECO:0000313" key="2">
    <source>
        <dbReference type="Proteomes" id="UP000015102"/>
    </source>
</evidence>
<organism evidence="1 2">
    <name type="scientific">Megaselia scalaris</name>
    <name type="common">Humpbacked fly</name>
    <name type="synonym">Phora scalaris</name>
    <dbReference type="NCBI Taxonomy" id="36166"/>
    <lineage>
        <taxon>Eukaryota</taxon>
        <taxon>Metazoa</taxon>
        <taxon>Ecdysozoa</taxon>
        <taxon>Arthropoda</taxon>
        <taxon>Hexapoda</taxon>
        <taxon>Insecta</taxon>
        <taxon>Pterygota</taxon>
        <taxon>Neoptera</taxon>
        <taxon>Endopterygota</taxon>
        <taxon>Diptera</taxon>
        <taxon>Brachycera</taxon>
        <taxon>Muscomorpha</taxon>
        <taxon>Platypezoidea</taxon>
        <taxon>Phoridae</taxon>
        <taxon>Megaseliini</taxon>
        <taxon>Megaselia</taxon>
    </lineage>
</organism>
<proteinExistence type="predicted"/>
<protein>
    <submittedName>
        <fullName evidence="1">Uncharacterized protein</fullName>
    </submittedName>
</protein>
<reference evidence="2" key="1">
    <citation type="submission" date="2013-02" db="EMBL/GenBank/DDBJ databases">
        <authorList>
            <person name="Hughes D."/>
        </authorList>
    </citation>
    <scope>NUCLEOTIDE SEQUENCE</scope>
    <source>
        <strain>Durham</strain>
        <strain evidence="2">NC isolate 2 -- Noor lab</strain>
    </source>
</reference>
<keyword evidence="2" id="KW-1185">Reference proteome</keyword>
<evidence type="ECO:0000313" key="1">
    <source>
        <dbReference type="EnsemblMetazoa" id="MESCA008478-PA"/>
    </source>
</evidence>
<dbReference type="HOGENOM" id="CLU_1691156_0_0_1"/>
<reference evidence="1" key="2">
    <citation type="submission" date="2015-06" db="UniProtKB">
        <authorList>
            <consortium name="EnsemblMetazoa"/>
        </authorList>
    </citation>
    <scope>IDENTIFICATION</scope>
</reference>
<dbReference type="Proteomes" id="UP000015102">
    <property type="component" value="Unassembled WGS sequence"/>
</dbReference>
<dbReference type="AlphaFoldDB" id="T1GXD1"/>
<dbReference type="EMBL" id="CAQQ02169458">
    <property type="status" value="NOT_ANNOTATED_CDS"/>
    <property type="molecule type" value="Genomic_DNA"/>
</dbReference>
<name>T1GXD1_MEGSC</name>
<dbReference type="STRING" id="36166.T1GXD1"/>
<dbReference type="EnsemblMetazoa" id="MESCA008478-RA">
    <property type="protein sequence ID" value="MESCA008478-PA"/>
    <property type="gene ID" value="MESCA008478"/>
</dbReference>
<accession>T1GXD1</accession>
<sequence length="156" mass="18544">MYLEQIYVHIQKDSSKYEPSFIDKVYELADKLKFYDPVMEKTFSDNNEVQFEDQEWLKNLRVLHEQNGLSTGFANNYIPQYQQPTYDYNNYESSLPTIPETGNVQQTPQEAIPENQFQNNYYQPEPVSMTNEGVHHGDIYGNYYQHQSQHQENVQQ</sequence>